<dbReference type="RefSeq" id="WP_005843640.1">
    <property type="nucleotide sequence ID" value="NZ_JNHM01000053.1"/>
</dbReference>
<comment type="caution">
    <text evidence="1">The sequence shown here is derived from an EMBL/GenBank/DDBJ whole genome shotgun (WGS) entry which is preliminary data.</text>
</comment>
<dbReference type="Proteomes" id="UP000027661">
    <property type="component" value="Unassembled WGS sequence"/>
</dbReference>
<dbReference type="GeneID" id="82156120"/>
<organism evidence="1 2">
    <name type="scientific">Phocaeicola vulgatus str. 3975 RP4</name>
    <dbReference type="NCBI Taxonomy" id="1339352"/>
    <lineage>
        <taxon>Bacteria</taxon>
        <taxon>Pseudomonadati</taxon>
        <taxon>Bacteroidota</taxon>
        <taxon>Bacteroidia</taxon>
        <taxon>Bacteroidales</taxon>
        <taxon>Bacteroidaceae</taxon>
        <taxon>Phocaeicola</taxon>
    </lineage>
</organism>
<proteinExistence type="predicted"/>
<reference evidence="1 2" key="1">
    <citation type="submission" date="2014-04" db="EMBL/GenBank/DDBJ databases">
        <authorList>
            <person name="Sears C."/>
            <person name="Carroll K."/>
            <person name="Sack B.R."/>
            <person name="Qadri F."/>
            <person name="Myers L.L."/>
            <person name="Chung G.-T."/>
            <person name="Escheverria P."/>
            <person name="Fraser C.M."/>
            <person name="Sadzewicz L."/>
            <person name="Shefchek K.A."/>
            <person name="Tallon L."/>
            <person name="Das S.P."/>
            <person name="Daugherty S."/>
            <person name="Mongodin E.F."/>
        </authorList>
    </citation>
    <scope>NUCLEOTIDE SEQUENCE [LARGE SCALE GENOMIC DNA]</scope>
    <source>
        <strain evidence="1 2">3975 RP4</strain>
    </source>
</reference>
<name>A0A069SC99_PHOVU</name>
<sequence>MKRTNDTIEMLQYQLRRYKAMRKGAACQSLQYKLQKLMSQQANA</sequence>
<evidence type="ECO:0000313" key="1">
    <source>
        <dbReference type="EMBL" id="KDS51784.1"/>
    </source>
</evidence>
<dbReference type="AlphaFoldDB" id="A0A069SC99"/>
<dbReference type="PATRIC" id="fig|1339352.3.peg.2899"/>
<evidence type="ECO:0000313" key="2">
    <source>
        <dbReference type="Proteomes" id="UP000027661"/>
    </source>
</evidence>
<protein>
    <submittedName>
        <fullName evidence="1">Uncharacterized protein</fullName>
    </submittedName>
</protein>
<gene>
    <name evidence="1" type="ORF">M099_3030</name>
</gene>
<accession>A0A069SC99</accession>
<dbReference type="EMBL" id="JNHM01000053">
    <property type="protein sequence ID" value="KDS51784.1"/>
    <property type="molecule type" value="Genomic_DNA"/>
</dbReference>